<protein>
    <submittedName>
        <fullName evidence="1">Uncharacterized protein</fullName>
    </submittedName>
</protein>
<sequence>MSFQQIFSWLGFNDDRPPAYSVNMIENGMLPQSSSLTATHPNIFWRNEIILQVIDIAMKN</sequence>
<accession>A0AA87ILI3</accession>
<dbReference type="Proteomes" id="UP000004725">
    <property type="component" value="Unassembled WGS sequence"/>
</dbReference>
<proteinExistence type="predicted"/>
<organism evidence="1 2">
    <name type="scientific">Planococcus antarcticus DSM 14505</name>
    <dbReference type="NCBI Taxonomy" id="1185653"/>
    <lineage>
        <taxon>Bacteria</taxon>
        <taxon>Bacillati</taxon>
        <taxon>Bacillota</taxon>
        <taxon>Bacilli</taxon>
        <taxon>Bacillales</taxon>
        <taxon>Caryophanaceae</taxon>
        <taxon>Planococcus</taxon>
    </lineage>
</organism>
<dbReference type="AlphaFoldDB" id="A0AA87ILI3"/>
<gene>
    <name evidence="1" type="ORF">A1A1_09721</name>
</gene>
<name>A0AA87ILI3_9BACL</name>
<evidence type="ECO:0000313" key="2">
    <source>
        <dbReference type="Proteomes" id="UP000004725"/>
    </source>
</evidence>
<reference evidence="1 2" key="1">
    <citation type="journal article" date="2012" name="J. Bacteriol.">
        <title>Genome Sequence of the Antarctic Psychrophile Bacterium Planococcus antarcticus DSM 14505.</title>
        <authorList>
            <person name="Margolles A."/>
            <person name="Gueimonde M."/>
            <person name="Sanchez B."/>
        </authorList>
    </citation>
    <scope>NUCLEOTIDE SEQUENCE [LARGE SCALE GENOMIC DNA]</scope>
    <source>
        <strain evidence="1 2">DSM 14505</strain>
    </source>
</reference>
<evidence type="ECO:0000313" key="1">
    <source>
        <dbReference type="EMBL" id="EIM06816.1"/>
    </source>
</evidence>
<comment type="caution">
    <text evidence="1">The sequence shown here is derived from an EMBL/GenBank/DDBJ whole genome shotgun (WGS) entry which is preliminary data.</text>
</comment>
<dbReference type="EMBL" id="AJYB01000026">
    <property type="protein sequence ID" value="EIM06816.1"/>
    <property type="molecule type" value="Genomic_DNA"/>
</dbReference>